<evidence type="ECO:0000313" key="2">
    <source>
        <dbReference type="Proteomes" id="UP000192917"/>
    </source>
</evidence>
<name>A0A1Y6C1N3_9PROT</name>
<proteinExistence type="predicted"/>
<sequence length="240" mass="25522">MTTLTTIGFWPWPVKSIGPGQPPGGTIDPPFADVSLLLGFDGSFADESSYNHTPTATSASISTTTVKYGTGSGSFPSDGSIVTYPDDDSFWFDADFTMECWVYPNSLAKTRRVLQQATTGQFSFFSNLNTDGTVSLTLSSDGTSFSTLATVQTVTTGQWQHLAWTRAGSTVRAFIDGQLDSQTLTFAGALHNSTAPVYVGGNTAAQGNGLNGFLDEVRITKGVALYTQSFTPPSSKFPRS</sequence>
<dbReference type="STRING" id="560819.SAMN05428998_11440"/>
<dbReference type="Proteomes" id="UP000192917">
    <property type="component" value="Unassembled WGS sequence"/>
</dbReference>
<protein>
    <submittedName>
        <fullName evidence="1">Concanavalin A-like lectin/glucanases superfamily protein</fullName>
    </submittedName>
</protein>
<reference evidence="1 2" key="1">
    <citation type="submission" date="2017-04" db="EMBL/GenBank/DDBJ databases">
        <authorList>
            <person name="Afonso C.L."/>
            <person name="Miller P.J."/>
            <person name="Scott M.A."/>
            <person name="Spackman E."/>
            <person name="Goraichik I."/>
            <person name="Dimitrov K.M."/>
            <person name="Suarez D.L."/>
            <person name="Swayne D.E."/>
        </authorList>
    </citation>
    <scope>NUCLEOTIDE SEQUENCE [LARGE SCALE GENOMIC DNA]</scope>
    <source>
        <strain evidence="1 2">USBA 355</strain>
    </source>
</reference>
<dbReference type="RefSeq" id="WP_143596260.1">
    <property type="nucleotide sequence ID" value="NZ_FWZX01000014.1"/>
</dbReference>
<evidence type="ECO:0000313" key="1">
    <source>
        <dbReference type="EMBL" id="SMF40729.1"/>
    </source>
</evidence>
<dbReference type="Gene3D" id="2.60.120.200">
    <property type="match status" value="1"/>
</dbReference>
<dbReference type="Pfam" id="PF13385">
    <property type="entry name" value="Laminin_G_3"/>
    <property type="match status" value="1"/>
</dbReference>
<gene>
    <name evidence="1" type="ORF">SAMN05428998_11440</name>
</gene>
<dbReference type="SUPFAM" id="SSF49899">
    <property type="entry name" value="Concanavalin A-like lectins/glucanases"/>
    <property type="match status" value="1"/>
</dbReference>
<dbReference type="AlphaFoldDB" id="A0A1Y6C1N3"/>
<dbReference type="InterPro" id="IPR013320">
    <property type="entry name" value="ConA-like_dom_sf"/>
</dbReference>
<dbReference type="EMBL" id="FWZX01000014">
    <property type="protein sequence ID" value="SMF40729.1"/>
    <property type="molecule type" value="Genomic_DNA"/>
</dbReference>
<keyword evidence="1" id="KW-0430">Lectin</keyword>
<keyword evidence="2" id="KW-1185">Reference proteome</keyword>
<dbReference type="PANTHER" id="PTHR42535">
    <property type="entry name" value="OOKINETE PROTEIN, PUTATIVE-RELATED"/>
    <property type="match status" value="1"/>
</dbReference>
<organism evidence="1 2">
    <name type="scientific">Tistlia consotensis USBA 355</name>
    <dbReference type="NCBI Taxonomy" id="560819"/>
    <lineage>
        <taxon>Bacteria</taxon>
        <taxon>Pseudomonadati</taxon>
        <taxon>Pseudomonadota</taxon>
        <taxon>Alphaproteobacteria</taxon>
        <taxon>Rhodospirillales</taxon>
        <taxon>Rhodovibrionaceae</taxon>
        <taxon>Tistlia</taxon>
    </lineage>
</organism>
<dbReference type="PANTHER" id="PTHR42535:SF2">
    <property type="entry name" value="CHROMOSOME UNDETERMINED SCAFFOLD_146, WHOLE GENOME SHOTGUN SEQUENCE"/>
    <property type="match status" value="1"/>
</dbReference>
<dbReference type="GO" id="GO:0030246">
    <property type="term" value="F:carbohydrate binding"/>
    <property type="evidence" value="ECO:0007669"/>
    <property type="project" value="UniProtKB-KW"/>
</dbReference>
<accession>A0A1Y6C1N3</accession>